<feature type="signal peptide" evidence="1">
    <location>
        <begin position="1"/>
        <end position="30"/>
    </location>
</feature>
<dbReference type="AlphaFoldDB" id="A0A2S3GLW7"/>
<evidence type="ECO:0000313" key="2">
    <source>
        <dbReference type="EMBL" id="PAN04432.1"/>
    </source>
</evidence>
<dbReference type="Gramene" id="PAN04432">
    <property type="protein sequence ID" value="PAN04432"/>
    <property type="gene ID" value="PAHAL_1G066900"/>
</dbReference>
<accession>A0A2S3GLW7</accession>
<keyword evidence="1" id="KW-0732">Signal</keyword>
<protein>
    <submittedName>
        <fullName evidence="2">Uncharacterized protein</fullName>
    </submittedName>
</protein>
<evidence type="ECO:0000256" key="1">
    <source>
        <dbReference type="SAM" id="SignalP"/>
    </source>
</evidence>
<name>A0A2S3GLW7_9POAL</name>
<feature type="chain" id="PRO_5015632981" evidence="1">
    <location>
        <begin position="31"/>
        <end position="94"/>
    </location>
</feature>
<dbReference type="PROSITE" id="PS51257">
    <property type="entry name" value="PROKAR_LIPOPROTEIN"/>
    <property type="match status" value="1"/>
</dbReference>
<proteinExistence type="predicted"/>
<reference evidence="2" key="1">
    <citation type="submission" date="2018-04" db="EMBL/GenBank/DDBJ databases">
        <title>WGS assembly of Panicum hallii.</title>
        <authorList>
            <person name="Lovell J."/>
            <person name="Jenkins J."/>
            <person name="Lowry D."/>
            <person name="Mamidi S."/>
            <person name="Sreedasyam A."/>
            <person name="Weng X."/>
            <person name="Barry K."/>
            <person name="Bonette J."/>
            <person name="Campitelli B."/>
            <person name="Daum C."/>
            <person name="Gordon S."/>
            <person name="Gould B."/>
            <person name="Lipzen A."/>
            <person name="Macqueen A."/>
            <person name="Palacio-Mejia J."/>
            <person name="Plott C."/>
            <person name="Shakirov E."/>
            <person name="Shu S."/>
            <person name="Yoshinaga Y."/>
            <person name="Zane M."/>
            <person name="Rokhsar D."/>
            <person name="Grimwood J."/>
            <person name="Schmutz J."/>
            <person name="Juenger T."/>
        </authorList>
    </citation>
    <scope>NUCLEOTIDE SEQUENCE [LARGE SCALE GENOMIC DNA]</scope>
    <source>
        <strain evidence="2">FIL2</strain>
    </source>
</reference>
<gene>
    <name evidence="2" type="ORF">PAHAL_1G066900</name>
</gene>
<dbReference type="EMBL" id="CM008046">
    <property type="protein sequence ID" value="PAN04432.1"/>
    <property type="molecule type" value="Genomic_DNA"/>
</dbReference>
<organism evidence="2">
    <name type="scientific">Panicum hallii</name>
    <dbReference type="NCBI Taxonomy" id="206008"/>
    <lineage>
        <taxon>Eukaryota</taxon>
        <taxon>Viridiplantae</taxon>
        <taxon>Streptophyta</taxon>
        <taxon>Embryophyta</taxon>
        <taxon>Tracheophyta</taxon>
        <taxon>Spermatophyta</taxon>
        <taxon>Magnoliopsida</taxon>
        <taxon>Liliopsida</taxon>
        <taxon>Poales</taxon>
        <taxon>Poaceae</taxon>
        <taxon>PACMAD clade</taxon>
        <taxon>Panicoideae</taxon>
        <taxon>Panicodae</taxon>
        <taxon>Paniceae</taxon>
        <taxon>Panicinae</taxon>
        <taxon>Panicum</taxon>
        <taxon>Panicum sect. Panicum</taxon>
    </lineage>
</organism>
<sequence>MALSTRVCLLLAAALAVSCALLATPADADAAAPVEGLPPSIGGTVFGCNPATDKTCKPDGPKLLPGGGIDIDGDGDEDELPGFDPHFTILGHAH</sequence>
<dbReference type="Proteomes" id="UP000243499">
    <property type="component" value="Chromosome 1"/>
</dbReference>